<accession>D0P4P9</accession>
<dbReference type="HOGENOM" id="CLU_2965826_0_0_1"/>
<dbReference type="VEuPathDB" id="FungiDB:PITG_21905"/>
<reference evidence="2" key="1">
    <citation type="journal article" date="2009" name="Nature">
        <title>Genome sequence and analysis of the Irish potato famine pathogen Phytophthora infestans.</title>
        <authorList>
            <consortium name="The Broad Institute Genome Sequencing Platform"/>
            <person name="Haas B.J."/>
            <person name="Kamoun S."/>
            <person name="Zody M.C."/>
            <person name="Jiang R.H."/>
            <person name="Handsaker R.E."/>
            <person name="Cano L.M."/>
            <person name="Grabherr M."/>
            <person name="Kodira C.D."/>
            <person name="Raffaele S."/>
            <person name="Torto-Alalibo T."/>
            <person name="Bozkurt T.O."/>
            <person name="Ah-Fong A.M."/>
            <person name="Alvarado L."/>
            <person name="Anderson V.L."/>
            <person name="Armstrong M.R."/>
            <person name="Avrova A."/>
            <person name="Baxter L."/>
            <person name="Beynon J."/>
            <person name="Boevink P.C."/>
            <person name="Bollmann S.R."/>
            <person name="Bos J.I."/>
            <person name="Bulone V."/>
            <person name="Cai G."/>
            <person name="Cakir C."/>
            <person name="Carrington J.C."/>
            <person name="Chawner M."/>
            <person name="Conti L."/>
            <person name="Costanzo S."/>
            <person name="Ewan R."/>
            <person name="Fahlgren N."/>
            <person name="Fischbach M.A."/>
            <person name="Fugelstad J."/>
            <person name="Gilroy E.M."/>
            <person name="Gnerre S."/>
            <person name="Green P.J."/>
            <person name="Grenville-Briggs L.J."/>
            <person name="Griffith J."/>
            <person name="Grunwald N.J."/>
            <person name="Horn K."/>
            <person name="Horner N.R."/>
            <person name="Hu C.H."/>
            <person name="Huitema E."/>
            <person name="Jeong D.H."/>
            <person name="Jones A.M."/>
            <person name="Jones J.D."/>
            <person name="Jones R.W."/>
            <person name="Karlsson E.K."/>
            <person name="Kunjeti S.G."/>
            <person name="Lamour K."/>
            <person name="Liu Z."/>
            <person name="Ma L."/>
            <person name="Maclean D."/>
            <person name="Chibucos M.C."/>
            <person name="McDonald H."/>
            <person name="McWalters J."/>
            <person name="Meijer H.J."/>
            <person name="Morgan W."/>
            <person name="Morris P.F."/>
            <person name="Munro C.A."/>
            <person name="O'Neill K."/>
            <person name="Ospina-Giraldo M."/>
            <person name="Pinzon A."/>
            <person name="Pritchard L."/>
            <person name="Ramsahoye B."/>
            <person name="Ren Q."/>
            <person name="Restrepo S."/>
            <person name="Roy S."/>
            <person name="Sadanandom A."/>
            <person name="Savidor A."/>
            <person name="Schornack S."/>
            <person name="Schwartz D.C."/>
            <person name="Schumann U.D."/>
            <person name="Schwessinger B."/>
            <person name="Seyer L."/>
            <person name="Sharpe T."/>
            <person name="Silvar C."/>
            <person name="Song J."/>
            <person name="Studholme D.J."/>
            <person name="Sykes S."/>
            <person name="Thines M."/>
            <person name="van de Vondervoort P.J."/>
            <person name="Phuntumart V."/>
            <person name="Wawra S."/>
            <person name="Weide R."/>
            <person name="Win J."/>
            <person name="Young C."/>
            <person name="Zhou S."/>
            <person name="Fry W."/>
            <person name="Meyers B.C."/>
            <person name="van West P."/>
            <person name="Ristaino J."/>
            <person name="Govers F."/>
            <person name="Birch P.R."/>
            <person name="Whisson S.C."/>
            <person name="Judelson H.S."/>
            <person name="Nusbaum C."/>
        </authorList>
    </citation>
    <scope>NUCLEOTIDE SEQUENCE [LARGE SCALE GENOMIC DNA]</scope>
    <source>
        <strain evidence="2">T30-4</strain>
    </source>
</reference>
<gene>
    <name evidence="1" type="ORF">PITG_21905</name>
</gene>
<organism evidence="1 2">
    <name type="scientific">Phytophthora infestans (strain T30-4)</name>
    <name type="common">Potato late blight agent</name>
    <dbReference type="NCBI Taxonomy" id="403677"/>
    <lineage>
        <taxon>Eukaryota</taxon>
        <taxon>Sar</taxon>
        <taxon>Stramenopiles</taxon>
        <taxon>Oomycota</taxon>
        <taxon>Peronosporomycetes</taxon>
        <taxon>Peronosporales</taxon>
        <taxon>Peronosporaceae</taxon>
        <taxon>Phytophthora</taxon>
    </lineage>
</organism>
<dbReference type="Proteomes" id="UP000006643">
    <property type="component" value="Unassembled WGS sequence"/>
</dbReference>
<dbReference type="EMBL" id="DS028830">
    <property type="protein sequence ID" value="EEY68713.1"/>
    <property type="molecule type" value="Genomic_DNA"/>
</dbReference>
<sequence length="59" mass="6989">MERKNDILSEWASIQLFNMPDADPDQRAEFFKILRQKKLSEMIKKIQNRAGKASILHCR</sequence>
<protein>
    <submittedName>
        <fullName evidence="1">Uncharacterized protein</fullName>
    </submittedName>
</protein>
<dbReference type="KEGG" id="pif:PITG_21905"/>
<dbReference type="RefSeq" id="XP_002996900.1">
    <property type="nucleotide sequence ID" value="XM_002996854.1"/>
</dbReference>
<dbReference type="GeneID" id="9473590"/>
<dbReference type="AlphaFoldDB" id="D0P4P9"/>
<name>D0P4P9_PHYIT</name>
<keyword evidence="2" id="KW-1185">Reference proteome</keyword>
<dbReference type="InParanoid" id="D0P4P9"/>
<evidence type="ECO:0000313" key="1">
    <source>
        <dbReference type="EMBL" id="EEY68713.1"/>
    </source>
</evidence>
<evidence type="ECO:0000313" key="2">
    <source>
        <dbReference type="Proteomes" id="UP000006643"/>
    </source>
</evidence>
<proteinExistence type="predicted"/>